<protein>
    <recommendedName>
        <fullName evidence="5">Protein kinase domain-containing protein</fullName>
    </recommendedName>
</protein>
<dbReference type="PROSITE" id="PS00108">
    <property type="entry name" value="PROTEIN_KINASE_ST"/>
    <property type="match status" value="1"/>
</dbReference>
<dbReference type="PROSITE" id="PS50297">
    <property type="entry name" value="ANK_REP_REGION"/>
    <property type="match status" value="1"/>
</dbReference>
<dbReference type="InterPro" id="IPR008271">
    <property type="entry name" value="Ser/Thr_kinase_AS"/>
</dbReference>
<name>A0A0B8MYE2_TALPI</name>
<proteinExistence type="inferred from homology"/>
<dbReference type="Gene3D" id="1.10.510.10">
    <property type="entry name" value="Transferase(Phosphotransferase) domain 1"/>
    <property type="match status" value="1"/>
</dbReference>
<evidence type="ECO:0000259" key="5">
    <source>
        <dbReference type="PROSITE" id="PS50011"/>
    </source>
</evidence>
<feature type="compositionally biased region" description="Low complexity" evidence="3">
    <location>
        <begin position="26"/>
        <end position="56"/>
    </location>
</feature>
<keyword evidence="7" id="KW-1185">Reference proteome</keyword>
<dbReference type="EMBL" id="DF933839">
    <property type="protein sequence ID" value="GAM42130.1"/>
    <property type="molecule type" value="Genomic_DNA"/>
</dbReference>
<feature type="region of interest" description="Disordered" evidence="3">
    <location>
        <begin position="528"/>
        <end position="547"/>
    </location>
</feature>
<keyword evidence="2" id="KW-0040">ANK repeat</keyword>
<evidence type="ECO:0000256" key="3">
    <source>
        <dbReference type="SAM" id="MobiDB-lite"/>
    </source>
</evidence>
<dbReference type="SUPFAM" id="SSF56112">
    <property type="entry name" value="Protein kinase-like (PK-like)"/>
    <property type="match status" value="1"/>
</dbReference>
<evidence type="ECO:0000256" key="2">
    <source>
        <dbReference type="PROSITE-ProRule" id="PRU00023"/>
    </source>
</evidence>
<dbReference type="InterPro" id="IPR036770">
    <property type="entry name" value="Ankyrin_rpt-contain_sf"/>
</dbReference>
<sequence>MSDDIDFGASFIKNYNKRIRQHLAQSPSSSSPKASSSSRPHSRQSPSPSSTSTSQPDSHKPKYDYLYSKNNRANILNVVSQIGDDVTPNLGIGISAEKVSLVEAEYLGRGATMEVFAIDYAPNNPPEESQMKSRRVAVKRVSREHAPIRNHALALEEDFVFLKGRDEFYGRVGAMTQEIKILAREPLYGHRNIVHLHALAWDEMPDIGLYAPMMIVELAWSTAPTLEDYFRIRQNRQTQNLGVETDCYSLIADIADGLSVLHHCEVLHSDLKPSNILLFPDGEKNGLIAKIGDFGFADVDRVLTHPVNSAAGPVVAVGRGQTREWAAPEMLQSCPIEIRRLATTVPVAGDIYSFGLLMAYIILNGKSPKRMVQTGSVVVQDEALDRLKIDDLLRERIEEEVRLHWENDPSQMDEKAKIVLDLIRDVVTPDPTARPPSLSGVRQKIMGYDPYTTQKHQDRFRIVPFRSMFSSEMEYSNLFQASTGISNRILASLPANLVAELRGLVGEKAALYEPTIHSLRRIALQRQLGKPETQGGEESSMSPEDEDWGKWTVDALRGTLSWIPDIYELVKMMGAYPFSAPHAEYDFLRTEYLDRPLIFTLIDGNDVRGVQTLLTDNPSQVNARLPDDSGGWFPIHLAACLGRTKMMKLILQNHLNVNPDVRSTMSQATPLHQAIIGRHPDIVKMLLQVGAQVNARYFVPNLSHGQLRDLSPLELAVEQCVGQVTKDDQKIIELLLRSGADYLHNSGGRGYSIVFKASAHIEILKIFFETIPPEDAKHLAGMVDCDRQTLLFSAATRASVPIVRYLLDNGVDPRARDIRGRTAYSQLRTASNLGSSGPGLIMQAAMVTILKKVPTSEAAEQVLKLIEEAAGYDAMAADDYSFSAQEVEDIQKNFKSYEPQIKQYFQSGKLQERLGLLLGLMDNPSFPTAYWVFRLDNVTLIETLKKTLEKWYTRRKQGLIAKDVLPDGWANFFIEPEENSPDGFWTVLIKKEDIPAFSEFMKTSAISLAARFMDNNGSSILEKLIPAVQEMTDTQAFDIIFDCLRIIIFQRLLLIVMKRFRFGIIDKIVIYQRAKRMWRALAQYEALDRLHDLAVAIGIDDSINQFARGMLVEDIDVDLATPPDAIETLQLAQRYPNTTIFITSKTVNLPHMRLLLSAQQLVFLLLPAFALAFSLYVEFLCLRASSFLVFLLAQIWYNLLLPKDWILIDHKGHMHPNILRGIFAALELIWFRIRCPWIDIKVCEPLILALRPGAMRVDVPMRLHHMRKETLWPVYRLSLRRHAECEEPIPCFAAMGDAYRKWLNGGLPRKAWCDGWWEKRNGEWERVNANGKPTWTEYTEASKEIQKTLSAKGCGEVYYSFLEQREYWLNTPGQQLLSLQGVFAEKHVECLEIWQKLFLRDSSARAWIGRSDLPSPWWNRFAIKKFFDGVRWTWDFGLLDEKRW</sequence>
<keyword evidence="4" id="KW-1133">Transmembrane helix</keyword>
<dbReference type="SMART" id="SM00220">
    <property type="entry name" value="S_TKc"/>
    <property type="match status" value="1"/>
</dbReference>
<dbReference type="InterPro" id="IPR000719">
    <property type="entry name" value="Prot_kinase_dom"/>
</dbReference>
<feature type="region of interest" description="Disordered" evidence="3">
    <location>
        <begin position="18"/>
        <end position="64"/>
    </location>
</feature>
<dbReference type="GO" id="GO:0005524">
    <property type="term" value="F:ATP binding"/>
    <property type="evidence" value="ECO:0007669"/>
    <property type="project" value="InterPro"/>
</dbReference>
<evidence type="ECO:0000313" key="6">
    <source>
        <dbReference type="EMBL" id="GAM42130.1"/>
    </source>
</evidence>
<evidence type="ECO:0000256" key="4">
    <source>
        <dbReference type="SAM" id="Phobius"/>
    </source>
</evidence>
<feature type="repeat" description="ANK" evidence="2">
    <location>
        <begin position="666"/>
        <end position="698"/>
    </location>
</feature>
<organism evidence="6 7">
    <name type="scientific">Talaromyces pinophilus</name>
    <name type="common">Penicillium pinophilum</name>
    <dbReference type="NCBI Taxonomy" id="128442"/>
    <lineage>
        <taxon>Eukaryota</taxon>
        <taxon>Fungi</taxon>
        <taxon>Dikarya</taxon>
        <taxon>Ascomycota</taxon>
        <taxon>Pezizomycotina</taxon>
        <taxon>Eurotiomycetes</taxon>
        <taxon>Eurotiomycetidae</taxon>
        <taxon>Eurotiales</taxon>
        <taxon>Trichocomaceae</taxon>
        <taxon>Talaromyces</taxon>
        <taxon>Talaromyces sect. Talaromyces</taxon>
    </lineage>
</organism>
<dbReference type="InterPro" id="IPR051681">
    <property type="entry name" value="Ser/Thr_Kinases-Pseudokinases"/>
</dbReference>
<dbReference type="SUPFAM" id="SSF48403">
    <property type="entry name" value="Ankyrin repeat"/>
    <property type="match status" value="1"/>
</dbReference>
<evidence type="ECO:0000313" key="7">
    <source>
        <dbReference type="Proteomes" id="UP000053095"/>
    </source>
</evidence>
<dbReference type="PROSITE" id="PS50011">
    <property type="entry name" value="PROTEIN_KINASE_DOM"/>
    <property type="match status" value="1"/>
</dbReference>
<dbReference type="PROSITE" id="PS50088">
    <property type="entry name" value="ANK_REPEAT"/>
    <property type="match status" value="2"/>
</dbReference>
<feature type="transmembrane region" description="Helical" evidence="4">
    <location>
        <begin position="1154"/>
        <end position="1176"/>
    </location>
</feature>
<dbReference type="Proteomes" id="UP000053095">
    <property type="component" value="Unassembled WGS sequence"/>
</dbReference>
<dbReference type="InterPro" id="IPR002110">
    <property type="entry name" value="Ankyrin_rpt"/>
</dbReference>
<dbReference type="GO" id="GO:0004674">
    <property type="term" value="F:protein serine/threonine kinase activity"/>
    <property type="evidence" value="ECO:0007669"/>
    <property type="project" value="TreeGrafter"/>
</dbReference>
<dbReference type="Gene3D" id="1.25.40.20">
    <property type="entry name" value="Ankyrin repeat-containing domain"/>
    <property type="match status" value="2"/>
</dbReference>
<dbReference type="PANTHER" id="PTHR44329">
    <property type="entry name" value="SERINE/THREONINE-PROTEIN KINASE TNNI3K-RELATED"/>
    <property type="match status" value="1"/>
</dbReference>
<dbReference type="Pfam" id="PF00069">
    <property type="entry name" value="Pkinase"/>
    <property type="match status" value="1"/>
</dbReference>
<accession>A0A0B8MYE2</accession>
<keyword evidence="4" id="KW-0472">Membrane</keyword>
<feature type="repeat" description="ANK" evidence="2">
    <location>
        <begin position="786"/>
        <end position="818"/>
    </location>
</feature>
<dbReference type="PANTHER" id="PTHR44329:SF214">
    <property type="entry name" value="PROTEIN KINASE DOMAIN-CONTAINING PROTEIN"/>
    <property type="match status" value="1"/>
</dbReference>
<gene>
    <name evidence="6" type="ORF">TCE0_043f15819</name>
</gene>
<reference evidence="7" key="1">
    <citation type="journal article" date="2015" name="Genome Announc.">
        <title>Draft genome sequence of Talaromyces cellulolyticus strain Y-94, a source of lignocellulosic biomass-degrading enzymes.</title>
        <authorList>
            <person name="Fujii T."/>
            <person name="Koike H."/>
            <person name="Sawayama S."/>
            <person name="Yano S."/>
            <person name="Inoue H."/>
        </authorList>
    </citation>
    <scope>NUCLEOTIDE SEQUENCE [LARGE SCALE GENOMIC DNA]</scope>
    <source>
        <strain evidence="7">Y-94</strain>
    </source>
</reference>
<feature type="transmembrane region" description="Helical" evidence="4">
    <location>
        <begin position="1182"/>
        <end position="1201"/>
    </location>
</feature>
<feature type="domain" description="Protein kinase" evidence="5">
    <location>
        <begin position="101"/>
        <end position="452"/>
    </location>
</feature>
<dbReference type="SMART" id="SM00248">
    <property type="entry name" value="ANK"/>
    <property type="match status" value="4"/>
</dbReference>
<evidence type="ECO:0000256" key="1">
    <source>
        <dbReference type="ARBA" id="ARBA00005843"/>
    </source>
</evidence>
<dbReference type="InterPro" id="IPR011009">
    <property type="entry name" value="Kinase-like_dom_sf"/>
</dbReference>
<keyword evidence="4" id="KW-0812">Transmembrane</keyword>
<dbReference type="Pfam" id="PF12796">
    <property type="entry name" value="Ank_2"/>
    <property type="match status" value="1"/>
</dbReference>
<comment type="similarity">
    <text evidence="1">Belongs to the protein kinase superfamily. TKL Ser/Thr protein kinase family.</text>
</comment>